<protein>
    <recommendedName>
        <fullName evidence="3">Reverse transcriptase domain-containing protein</fullName>
    </recommendedName>
</protein>
<keyword evidence="2" id="KW-1185">Reference proteome</keyword>
<gene>
    <name evidence="1" type="ORF">ONE63_011583</name>
</gene>
<reference evidence="1" key="1">
    <citation type="submission" date="2022-12" db="EMBL/GenBank/DDBJ databases">
        <title>Chromosome-level genome assembly of the bean flower thrips Megalurothrips usitatus.</title>
        <authorList>
            <person name="Ma L."/>
            <person name="Liu Q."/>
            <person name="Li H."/>
            <person name="Cai W."/>
        </authorList>
    </citation>
    <scope>NUCLEOTIDE SEQUENCE</scope>
    <source>
        <strain evidence="1">Cailab_2022a</strain>
    </source>
</reference>
<organism evidence="1 2">
    <name type="scientific">Megalurothrips usitatus</name>
    <name type="common">bean blossom thrips</name>
    <dbReference type="NCBI Taxonomy" id="439358"/>
    <lineage>
        <taxon>Eukaryota</taxon>
        <taxon>Metazoa</taxon>
        <taxon>Ecdysozoa</taxon>
        <taxon>Arthropoda</taxon>
        <taxon>Hexapoda</taxon>
        <taxon>Insecta</taxon>
        <taxon>Pterygota</taxon>
        <taxon>Neoptera</taxon>
        <taxon>Paraneoptera</taxon>
        <taxon>Thysanoptera</taxon>
        <taxon>Terebrantia</taxon>
        <taxon>Thripoidea</taxon>
        <taxon>Thripidae</taxon>
        <taxon>Megalurothrips</taxon>
    </lineage>
</organism>
<comment type="caution">
    <text evidence="1">The sequence shown here is derived from an EMBL/GenBank/DDBJ whole genome shotgun (WGS) entry which is preliminary data.</text>
</comment>
<dbReference type="EMBL" id="JAPTSV010000888">
    <property type="protein sequence ID" value="KAJ1518808.1"/>
    <property type="molecule type" value="Genomic_DNA"/>
</dbReference>
<evidence type="ECO:0008006" key="3">
    <source>
        <dbReference type="Google" id="ProtNLM"/>
    </source>
</evidence>
<sequence length="120" mass="13639">MHWAIRRAVLRTPAFSLELGVIVPVILAYEDDLLLLSTRRADLEELVQVLLPELHINAAKCEYLLKFSPTARNPLPPPKEEAVDLVEHRFPRVDKLVYLGAVNDKSAHTRLPERTVGIRL</sequence>
<dbReference type="Proteomes" id="UP001075354">
    <property type="component" value="Unassembled WGS sequence"/>
</dbReference>
<dbReference type="AlphaFoldDB" id="A0AAV7X204"/>
<evidence type="ECO:0000313" key="2">
    <source>
        <dbReference type="Proteomes" id="UP001075354"/>
    </source>
</evidence>
<proteinExistence type="predicted"/>
<accession>A0AAV7X204</accession>
<evidence type="ECO:0000313" key="1">
    <source>
        <dbReference type="EMBL" id="KAJ1518808.1"/>
    </source>
</evidence>
<name>A0AAV7X204_9NEOP</name>